<proteinExistence type="predicted"/>
<reference evidence="1 2" key="1">
    <citation type="submission" date="2019-03" db="EMBL/GenBank/DDBJ databases">
        <title>Genomic Encyclopedia of Type Strains, Phase IV (KMG-IV): sequencing the most valuable type-strain genomes for metagenomic binning, comparative biology and taxonomic classification.</title>
        <authorList>
            <person name="Goeker M."/>
        </authorList>
    </citation>
    <scope>NUCLEOTIDE SEQUENCE [LARGE SCALE GENOMIC DNA]</scope>
    <source>
        <strain evidence="1 2">DSM 100309</strain>
    </source>
</reference>
<evidence type="ECO:0000313" key="2">
    <source>
        <dbReference type="Proteomes" id="UP000295367"/>
    </source>
</evidence>
<organism evidence="1 2">
    <name type="scientific">Sulfurirhabdus autotrophica</name>
    <dbReference type="NCBI Taxonomy" id="1706046"/>
    <lineage>
        <taxon>Bacteria</taxon>
        <taxon>Pseudomonadati</taxon>
        <taxon>Pseudomonadota</taxon>
        <taxon>Betaproteobacteria</taxon>
        <taxon>Nitrosomonadales</taxon>
        <taxon>Sulfuricellaceae</taxon>
        <taxon>Sulfurirhabdus</taxon>
    </lineage>
</organism>
<dbReference type="RefSeq" id="WP_124947494.1">
    <property type="nucleotide sequence ID" value="NZ_BHVT01000073.1"/>
</dbReference>
<protein>
    <recommendedName>
        <fullName evidence="3">Heat induced stress protein YflT</fullName>
    </recommendedName>
</protein>
<name>A0A4R3YH54_9PROT</name>
<dbReference type="AlphaFoldDB" id="A0A4R3YH54"/>
<comment type="caution">
    <text evidence="1">The sequence shown here is derived from an EMBL/GenBank/DDBJ whole genome shotgun (WGS) entry which is preliminary data.</text>
</comment>
<keyword evidence="2" id="KW-1185">Reference proteome</keyword>
<gene>
    <name evidence="1" type="ORF">EDC63_101562</name>
</gene>
<dbReference type="Proteomes" id="UP000295367">
    <property type="component" value="Unassembled WGS sequence"/>
</dbReference>
<dbReference type="OrthoDB" id="515952at2"/>
<sequence>MSGHNSLIATYANHSLAETAIKKLHSAGFDMHKLSIVEKDHQSATEIEGATVIDNLDGLDMTQYTCIPRERLPDYEAELNANRMLIVAHGTPDEIDMAKLIIDSVHPESLDGEVSCTMYYGCMD</sequence>
<evidence type="ECO:0000313" key="1">
    <source>
        <dbReference type="EMBL" id="TCV90588.1"/>
    </source>
</evidence>
<evidence type="ECO:0008006" key="3">
    <source>
        <dbReference type="Google" id="ProtNLM"/>
    </source>
</evidence>
<dbReference type="EMBL" id="SMCO01000001">
    <property type="protein sequence ID" value="TCV90588.1"/>
    <property type="molecule type" value="Genomic_DNA"/>
</dbReference>
<accession>A0A4R3YH54</accession>